<evidence type="ECO:0000313" key="4">
    <source>
        <dbReference type="Proteomes" id="UP001139104"/>
    </source>
</evidence>
<dbReference type="InterPro" id="IPR025517">
    <property type="entry name" value="DUF4405"/>
</dbReference>
<reference evidence="3" key="1">
    <citation type="journal article" date="2022" name="ISME J.">
        <title>Identification of active gaseous-alkane degraders at natural gas seeps.</title>
        <authorList>
            <person name="Farhan Ul Haque M."/>
            <person name="Hernandez M."/>
            <person name="Crombie A.T."/>
            <person name="Murrell J.C."/>
        </authorList>
    </citation>
    <scope>NUCLEOTIDE SEQUENCE</scope>
    <source>
        <strain evidence="3">PC2</strain>
    </source>
</reference>
<feature type="transmembrane region" description="Helical" evidence="1">
    <location>
        <begin position="7"/>
        <end position="29"/>
    </location>
</feature>
<dbReference type="RefSeq" id="WP_243068715.1">
    <property type="nucleotide sequence ID" value="NZ_JAIVFK010000022.1"/>
</dbReference>
<comment type="caution">
    <text evidence="3">The sequence shown here is derived from an EMBL/GenBank/DDBJ whole genome shotgun (WGS) entry which is preliminary data.</text>
</comment>
<evidence type="ECO:0000259" key="2">
    <source>
        <dbReference type="Pfam" id="PF14358"/>
    </source>
</evidence>
<organism evidence="3 4">
    <name type="scientific">Candidatus Rhodoblastus alkanivorans</name>
    <dbReference type="NCBI Taxonomy" id="2954117"/>
    <lineage>
        <taxon>Bacteria</taxon>
        <taxon>Pseudomonadati</taxon>
        <taxon>Pseudomonadota</taxon>
        <taxon>Alphaproteobacteria</taxon>
        <taxon>Hyphomicrobiales</taxon>
        <taxon>Rhodoblastaceae</taxon>
        <taxon>Rhodoblastus</taxon>
    </lineage>
</organism>
<feature type="domain" description="Flavinylation-associated cytochrome" evidence="2">
    <location>
        <begin position="7"/>
        <end position="58"/>
    </location>
</feature>
<feature type="transmembrane region" description="Helical" evidence="1">
    <location>
        <begin position="41"/>
        <end position="61"/>
    </location>
</feature>
<sequence length="166" mass="17226">MKISREWATPITIGAFSLMAVTGLLMFFHLDSGLNKFAHEWLGWVFVAGVSFHAAVNWAAFKRHFVSSKVGRAIVAAFAIALLASFVPLGGRGAAPPVLAMNAIAKAPLSAIAPLTGRPVEALVSELKNAGIDISGPDTTIASATGRSREAQGKAIAVLFGGGARD</sequence>
<evidence type="ECO:0000313" key="3">
    <source>
        <dbReference type="EMBL" id="MCI4684837.1"/>
    </source>
</evidence>
<proteinExistence type="predicted"/>
<dbReference type="Pfam" id="PF14358">
    <property type="entry name" value="DUF4405"/>
    <property type="match status" value="1"/>
</dbReference>
<accession>A0ABS9ZB84</accession>
<keyword evidence="1" id="KW-0812">Transmembrane</keyword>
<dbReference type="Proteomes" id="UP001139104">
    <property type="component" value="Unassembled WGS sequence"/>
</dbReference>
<keyword evidence="1" id="KW-1133">Transmembrane helix</keyword>
<protein>
    <submittedName>
        <fullName evidence="3">DUF4405 domain-containing protein</fullName>
    </submittedName>
</protein>
<name>A0ABS9ZB84_9HYPH</name>
<gene>
    <name evidence="3" type="ORF">K2U94_19040</name>
</gene>
<feature type="transmembrane region" description="Helical" evidence="1">
    <location>
        <begin position="73"/>
        <end position="91"/>
    </location>
</feature>
<keyword evidence="4" id="KW-1185">Reference proteome</keyword>
<evidence type="ECO:0000256" key="1">
    <source>
        <dbReference type="SAM" id="Phobius"/>
    </source>
</evidence>
<dbReference type="EMBL" id="JAIVFP010000001">
    <property type="protein sequence ID" value="MCI4684837.1"/>
    <property type="molecule type" value="Genomic_DNA"/>
</dbReference>
<keyword evidence="1" id="KW-0472">Membrane</keyword>